<feature type="domain" description="BHLH" evidence="7">
    <location>
        <begin position="526"/>
        <end position="575"/>
    </location>
</feature>
<dbReference type="FunFam" id="4.10.280.10:FF:000004">
    <property type="entry name" value="Basic helix-loop-helix transcription factor"/>
    <property type="match status" value="1"/>
</dbReference>
<comment type="similarity">
    <text evidence="2">Belongs to the bHLH protein family.</text>
</comment>
<feature type="region of interest" description="Disordered" evidence="6">
    <location>
        <begin position="288"/>
        <end position="355"/>
    </location>
</feature>
<sequence>MTVEWWTQIHARTDGLTHALTHTYRGLTRGRCREPGAWGCGCNRCVALRPPTPQPLIPHADQQRRPARPPLHLRLRLRLRFLFSSSLPPSSERKRELTSRCPAGRGGEHGFAFGWSSRLCTRSTAANSSFLDFFTLSPRTAQMSDGNDFAELLWENGQAVVHGRKKHPQPAFPPFGFFGGTGGGGGGSSSRAQERQPGGIDAFAKVGGGFGALGMAPAVHDFASGFGATTQDNGDDDTVPWIHYPIIDDEDAAAPAALAAADYGSDFFSELQAAAAAAAAAAPPTDLASLPASNHNGATNNRNAPVATTTTREPSKESHGGLSVPTTRAEPQPQPQLAAAKLPRSSGSGGREGVMNFSLFSRPAVLARATLESAQRTQGTDNKASNVTASNRVESTVVQTASGPRSAPAFADQRAAAWPPQPKEMPFASTAAAPMAPAVNLHHEMGRDRAGRTMRVHKTEARKAPEATVATSSVCSGNGAGSDELWRQQKRKCQAQAECSASQDDDLDDEPGVLRKSGTRSTKRSRTAEVHNLSERRRRDRINEKMRALQELIPNCNKIDKASMLDEAIEYLKTLQLQVQLSLTQMMSMGTGLCIPPMLLPTAMQHLQIPPMAHFPHLGMGLGYGMGVFDMSNTGALQMPPMPGAHFPCPMIPGASPQGLGIPGTSTMPMFGVPGQTIPSSASSVPPFASLAGLPVRPSGVPQVSGAMANMVQDQQQGIANQQQQCLNKEAIQGANPGDSQMQIIMQVLIKN</sequence>
<dbReference type="GO" id="GO:0046983">
    <property type="term" value="F:protein dimerization activity"/>
    <property type="evidence" value="ECO:0007669"/>
    <property type="project" value="InterPro"/>
</dbReference>
<dbReference type="PROSITE" id="PS50888">
    <property type="entry name" value="BHLH"/>
    <property type="match status" value="1"/>
</dbReference>
<evidence type="ECO:0000256" key="6">
    <source>
        <dbReference type="SAM" id="MobiDB-lite"/>
    </source>
</evidence>
<comment type="subcellular location">
    <subcellularLocation>
        <location evidence="1">Nucleus</location>
    </subcellularLocation>
</comment>
<accession>A0A0E0FKA3</accession>
<dbReference type="PANTHER" id="PTHR46807:SF1">
    <property type="entry name" value="TRANSCRIPTION FACTOR PIF3"/>
    <property type="match status" value="1"/>
</dbReference>
<evidence type="ECO:0000256" key="3">
    <source>
        <dbReference type="ARBA" id="ARBA00023015"/>
    </source>
</evidence>
<dbReference type="InterPro" id="IPR044273">
    <property type="entry name" value="PIF3-like"/>
</dbReference>
<dbReference type="GO" id="GO:0003700">
    <property type="term" value="F:DNA-binding transcription factor activity"/>
    <property type="evidence" value="ECO:0007669"/>
    <property type="project" value="InterPro"/>
</dbReference>
<dbReference type="GO" id="GO:0005634">
    <property type="term" value="C:nucleus"/>
    <property type="evidence" value="ECO:0007669"/>
    <property type="project" value="UniProtKB-SubCell"/>
</dbReference>
<evidence type="ECO:0000313" key="8">
    <source>
        <dbReference type="EnsemblPlants" id="ONIVA01G14150.3"/>
    </source>
</evidence>
<dbReference type="CDD" id="cd11445">
    <property type="entry name" value="bHLH_AtPIF_like"/>
    <property type="match status" value="1"/>
</dbReference>
<protein>
    <recommendedName>
        <fullName evidence="7">BHLH domain-containing protein</fullName>
    </recommendedName>
</protein>
<reference evidence="8" key="2">
    <citation type="submission" date="2018-04" db="EMBL/GenBank/DDBJ databases">
        <title>OnivRS2 (Oryza nivara Reference Sequence Version 2).</title>
        <authorList>
            <person name="Zhang J."/>
            <person name="Kudrna D."/>
            <person name="Lee S."/>
            <person name="Talag J."/>
            <person name="Rajasekar S."/>
            <person name="Welchert J."/>
            <person name="Hsing Y.-I."/>
            <person name="Wing R.A."/>
        </authorList>
    </citation>
    <scope>NUCLEOTIDE SEQUENCE [LARGE SCALE GENOMIC DNA]</scope>
</reference>
<keyword evidence="9" id="KW-1185">Reference proteome</keyword>
<dbReference type="Proteomes" id="UP000006591">
    <property type="component" value="Chromosome 1"/>
</dbReference>
<proteinExistence type="inferred from homology"/>
<dbReference type="Gene3D" id="4.10.280.10">
    <property type="entry name" value="Helix-loop-helix DNA-binding domain"/>
    <property type="match status" value="1"/>
</dbReference>
<dbReference type="PANTHER" id="PTHR46807">
    <property type="entry name" value="TRANSCRIPTION FACTOR PIF3"/>
    <property type="match status" value="1"/>
</dbReference>
<dbReference type="Gramene" id="ONIVA01G14150.3">
    <property type="protein sequence ID" value="ONIVA01G14150.3"/>
    <property type="gene ID" value="ONIVA01G14150"/>
</dbReference>
<organism evidence="8">
    <name type="scientific">Oryza nivara</name>
    <name type="common">Indian wild rice</name>
    <name type="synonym">Oryza sativa f. spontanea</name>
    <dbReference type="NCBI Taxonomy" id="4536"/>
    <lineage>
        <taxon>Eukaryota</taxon>
        <taxon>Viridiplantae</taxon>
        <taxon>Streptophyta</taxon>
        <taxon>Embryophyta</taxon>
        <taxon>Tracheophyta</taxon>
        <taxon>Spermatophyta</taxon>
        <taxon>Magnoliopsida</taxon>
        <taxon>Liliopsida</taxon>
        <taxon>Poales</taxon>
        <taxon>Poaceae</taxon>
        <taxon>BOP clade</taxon>
        <taxon>Oryzoideae</taxon>
        <taxon>Oryzeae</taxon>
        <taxon>Oryzinae</taxon>
        <taxon>Oryza</taxon>
    </lineage>
</organism>
<dbReference type="eggNOG" id="ENOG502QV9I">
    <property type="taxonomic scope" value="Eukaryota"/>
</dbReference>
<evidence type="ECO:0000259" key="7">
    <source>
        <dbReference type="PROSITE" id="PS50888"/>
    </source>
</evidence>
<name>A0A0E0FKA3_ORYNI</name>
<dbReference type="InterPro" id="IPR011598">
    <property type="entry name" value="bHLH_dom"/>
</dbReference>
<feature type="compositionally biased region" description="Basic and acidic residues" evidence="6">
    <location>
        <begin position="526"/>
        <end position="542"/>
    </location>
</feature>
<dbReference type="GO" id="GO:0090229">
    <property type="term" value="P:negative regulation of red or far-red light signaling pathway"/>
    <property type="evidence" value="ECO:0007669"/>
    <property type="project" value="EnsemblPlants"/>
</dbReference>
<dbReference type="STRING" id="4536.A0A0E0FKA3"/>
<keyword evidence="4" id="KW-0804">Transcription</keyword>
<dbReference type="EnsemblPlants" id="ONIVA01G14150.3">
    <property type="protein sequence ID" value="ONIVA01G14150.3"/>
    <property type="gene ID" value="ONIVA01G14150"/>
</dbReference>
<dbReference type="Pfam" id="PF00010">
    <property type="entry name" value="HLH"/>
    <property type="match status" value="1"/>
</dbReference>
<feature type="region of interest" description="Disordered" evidence="6">
    <location>
        <begin position="498"/>
        <end position="542"/>
    </location>
</feature>
<dbReference type="InterPro" id="IPR036638">
    <property type="entry name" value="HLH_DNA-bd_sf"/>
</dbReference>
<dbReference type="SUPFAM" id="SSF47459">
    <property type="entry name" value="HLH, helix-loop-helix DNA-binding domain"/>
    <property type="match status" value="1"/>
</dbReference>
<evidence type="ECO:0000256" key="2">
    <source>
        <dbReference type="ARBA" id="ARBA00005510"/>
    </source>
</evidence>
<dbReference type="SMART" id="SM00353">
    <property type="entry name" value="HLH"/>
    <property type="match status" value="1"/>
</dbReference>
<evidence type="ECO:0000256" key="4">
    <source>
        <dbReference type="ARBA" id="ARBA00023163"/>
    </source>
</evidence>
<reference evidence="8" key="1">
    <citation type="submission" date="2015-04" db="UniProtKB">
        <authorList>
            <consortium name="EnsemblPlants"/>
        </authorList>
    </citation>
    <scope>IDENTIFICATION</scope>
    <source>
        <strain evidence="8">SL10</strain>
    </source>
</reference>
<dbReference type="OMA" id="DDDTVPW"/>
<evidence type="ECO:0000256" key="5">
    <source>
        <dbReference type="ARBA" id="ARBA00023242"/>
    </source>
</evidence>
<dbReference type="AlphaFoldDB" id="A0A0E0FKA3"/>
<dbReference type="InterPro" id="IPR047265">
    <property type="entry name" value="PIF1-like_bHLH"/>
</dbReference>
<evidence type="ECO:0000313" key="9">
    <source>
        <dbReference type="Proteomes" id="UP000006591"/>
    </source>
</evidence>
<feature type="compositionally biased region" description="Polar residues" evidence="6">
    <location>
        <begin position="291"/>
        <end position="312"/>
    </location>
</feature>
<keyword evidence="3" id="KW-0805">Transcription regulation</keyword>
<keyword evidence="5" id="KW-0539">Nucleus</keyword>
<evidence type="ECO:0000256" key="1">
    <source>
        <dbReference type="ARBA" id="ARBA00004123"/>
    </source>
</evidence>